<evidence type="ECO:0000256" key="8">
    <source>
        <dbReference type="RuleBase" id="RU003943"/>
    </source>
</evidence>
<sequence>MWELLLQPFGYEYMTKAIVISALVGGVCAFLSAYLMLKGWSLIGDALSHAVVPGVAIAYALALPYAIGAFLSGLLAALAILWVKSITKLREDAIIGFIFTTFFALGLFIISLNPTSVDVQSIILGNVLGIDDSDMLQVGIIIAVCVVFLLIFWKDLLLVFFDESHAVSVGISPLRLKVLFFTLLSACVVAALQTVGAILVIAMVITPGATAYLLTDRFGRLLTIAVALGVGTSAVGAYLSYFLDGATGGVIVFLQTLLFLAAFFFSPKYGVLSQKYRRYALQSHSAQSYLPKKKKLPETKSAVDSADTRGRL</sequence>
<dbReference type="PANTHER" id="PTHR30477:SF13">
    <property type="entry name" value="IRON TRANSPORT SYSTEM MEMBRANE PROTEIN HI_0360-RELATED"/>
    <property type="match status" value="1"/>
</dbReference>
<dbReference type="GO" id="GO:0043190">
    <property type="term" value="C:ATP-binding cassette (ABC) transporter complex"/>
    <property type="evidence" value="ECO:0007669"/>
    <property type="project" value="InterPro"/>
</dbReference>
<dbReference type="GO" id="GO:0071281">
    <property type="term" value="P:cellular response to iron ion"/>
    <property type="evidence" value="ECO:0007669"/>
    <property type="project" value="UniProtKB-ARBA"/>
</dbReference>
<protein>
    <submittedName>
        <fullName evidence="11">Manganese/iron transport system permease protein</fullName>
    </submittedName>
</protein>
<dbReference type="Pfam" id="PF00950">
    <property type="entry name" value="ABC-3"/>
    <property type="match status" value="1"/>
</dbReference>
<evidence type="ECO:0000256" key="7">
    <source>
        <dbReference type="ARBA" id="ARBA00055290"/>
    </source>
</evidence>
<organism evidence="11 12">
    <name type="scientific">Pasteurella testudinis DSM 23072</name>
    <dbReference type="NCBI Taxonomy" id="1122938"/>
    <lineage>
        <taxon>Bacteria</taxon>
        <taxon>Pseudomonadati</taxon>
        <taxon>Pseudomonadota</taxon>
        <taxon>Gammaproteobacteria</taxon>
        <taxon>Pasteurellales</taxon>
        <taxon>Pasteurellaceae</taxon>
        <taxon>Pasteurella</taxon>
    </lineage>
</organism>
<feature type="transmembrane region" description="Helical" evidence="10">
    <location>
        <begin position="249"/>
        <end position="271"/>
    </location>
</feature>
<dbReference type="GO" id="GO:0055085">
    <property type="term" value="P:transmembrane transport"/>
    <property type="evidence" value="ECO:0007669"/>
    <property type="project" value="InterPro"/>
</dbReference>
<evidence type="ECO:0000256" key="10">
    <source>
        <dbReference type="SAM" id="Phobius"/>
    </source>
</evidence>
<evidence type="ECO:0000256" key="9">
    <source>
        <dbReference type="SAM" id="MobiDB-lite"/>
    </source>
</evidence>
<comment type="subcellular location">
    <subcellularLocation>
        <location evidence="8">Cell membrane</location>
        <topology evidence="8">Multi-pass membrane protein</topology>
    </subcellularLocation>
    <subcellularLocation>
        <location evidence="1">Membrane</location>
        <topology evidence="1">Multi-pass membrane protein</topology>
    </subcellularLocation>
</comment>
<keyword evidence="12" id="KW-1185">Reference proteome</keyword>
<dbReference type="GO" id="GO:0010043">
    <property type="term" value="P:response to zinc ion"/>
    <property type="evidence" value="ECO:0007669"/>
    <property type="project" value="TreeGrafter"/>
</dbReference>
<name>A0A1W1UC29_9PAST</name>
<proteinExistence type="inferred from homology"/>
<dbReference type="InterPro" id="IPR037294">
    <property type="entry name" value="ABC_BtuC-like"/>
</dbReference>
<keyword evidence="4 8" id="KW-0812">Transmembrane</keyword>
<feature type="transmembrane region" description="Helical" evidence="10">
    <location>
        <begin position="135"/>
        <end position="153"/>
    </location>
</feature>
<dbReference type="RefSeq" id="WP_084255399.1">
    <property type="nucleotide sequence ID" value="NZ_FWWV01000001.1"/>
</dbReference>
<gene>
    <name evidence="11" type="ORF">SAMN05660772_00186</name>
</gene>
<keyword evidence="8" id="KW-0813">Transport</keyword>
<dbReference type="AlphaFoldDB" id="A0A1W1UC29"/>
<dbReference type="GO" id="GO:0006826">
    <property type="term" value="P:iron ion transport"/>
    <property type="evidence" value="ECO:0007669"/>
    <property type="project" value="UniProtKB-KW"/>
</dbReference>
<feature type="transmembrane region" description="Helical" evidence="10">
    <location>
        <begin position="17"/>
        <end position="37"/>
    </location>
</feature>
<evidence type="ECO:0000256" key="6">
    <source>
        <dbReference type="ARBA" id="ARBA00023136"/>
    </source>
</evidence>
<evidence type="ECO:0000256" key="1">
    <source>
        <dbReference type="ARBA" id="ARBA00004141"/>
    </source>
</evidence>
<evidence type="ECO:0000256" key="4">
    <source>
        <dbReference type="ARBA" id="ARBA00022692"/>
    </source>
</evidence>
<dbReference type="Gene3D" id="1.10.3470.10">
    <property type="entry name" value="ABC transporter involved in vitamin B12 uptake, BtuC"/>
    <property type="match status" value="1"/>
</dbReference>
<dbReference type="Proteomes" id="UP000192408">
    <property type="component" value="Unassembled WGS sequence"/>
</dbReference>
<evidence type="ECO:0000256" key="2">
    <source>
        <dbReference type="ARBA" id="ARBA00008034"/>
    </source>
</evidence>
<feature type="transmembrane region" description="Helical" evidence="10">
    <location>
        <begin position="221"/>
        <end position="243"/>
    </location>
</feature>
<dbReference type="InterPro" id="IPR001626">
    <property type="entry name" value="ABC_TroCD"/>
</dbReference>
<evidence type="ECO:0000313" key="12">
    <source>
        <dbReference type="Proteomes" id="UP000192408"/>
    </source>
</evidence>
<feature type="transmembrane region" description="Helical" evidence="10">
    <location>
        <begin position="94"/>
        <end position="115"/>
    </location>
</feature>
<dbReference type="FunFam" id="1.10.3470.10:FF:000003">
    <property type="entry name" value="Iron ABC transporter permease SitD"/>
    <property type="match status" value="1"/>
</dbReference>
<keyword evidence="3" id="KW-0406">Ion transport</keyword>
<evidence type="ECO:0000313" key="11">
    <source>
        <dbReference type="EMBL" id="SMB78619.1"/>
    </source>
</evidence>
<keyword evidence="3" id="KW-0410">Iron transport</keyword>
<dbReference type="SUPFAM" id="SSF81345">
    <property type="entry name" value="ABC transporter involved in vitamin B12 uptake, BtuC"/>
    <property type="match status" value="1"/>
</dbReference>
<dbReference type="EMBL" id="FWWV01000001">
    <property type="protein sequence ID" value="SMB78619.1"/>
    <property type="molecule type" value="Genomic_DNA"/>
</dbReference>
<feature type="region of interest" description="Disordered" evidence="9">
    <location>
        <begin position="293"/>
        <end position="312"/>
    </location>
</feature>
<feature type="transmembrane region" description="Helical" evidence="10">
    <location>
        <begin position="57"/>
        <end position="82"/>
    </location>
</feature>
<dbReference type="CDD" id="cd06550">
    <property type="entry name" value="TM_ABC_iron-siderophores_like"/>
    <property type="match status" value="1"/>
</dbReference>
<evidence type="ECO:0000256" key="5">
    <source>
        <dbReference type="ARBA" id="ARBA00022989"/>
    </source>
</evidence>
<keyword evidence="5 10" id="KW-1133">Transmembrane helix</keyword>
<keyword evidence="3" id="KW-0408">Iron</keyword>
<comment type="function">
    <text evidence="7">Part of an ATP-driven transport system HI_0359/HI_0360/HI_0361/HI_0362 for iron.</text>
</comment>
<keyword evidence="6 10" id="KW-0472">Membrane</keyword>
<dbReference type="STRING" id="1122938.SAMN05660772_00186"/>
<comment type="similarity">
    <text evidence="2 8">Belongs to the ABC-3 integral membrane protein family.</text>
</comment>
<dbReference type="PANTHER" id="PTHR30477">
    <property type="entry name" value="ABC-TRANSPORTER METAL-BINDING PROTEIN"/>
    <property type="match status" value="1"/>
</dbReference>
<accession>A0A1W1UC29</accession>
<reference evidence="12" key="1">
    <citation type="submission" date="2017-04" db="EMBL/GenBank/DDBJ databases">
        <authorList>
            <person name="Varghese N."/>
            <person name="Submissions S."/>
        </authorList>
    </citation>
    <scope>NUCLEOTIDE SEQUENCE [LARGE SCALE GENOMIC DNA]</scope>
    <source>
        <strain evidence="12">DSM 23072</strain>
    </source>
</reference>
<evidence type="ECO:0000256" key="3">
    <source>
        <dbReference type="ARBA" id="ARBA00022496"/>
    </source>
</evidence>